<dbReference type="SUPFAM" id="SSF54637">
    <property type="entry name" value="Thioesterase/thiol ester dehydrase-isomerase"/>
    <property type="match status" value="1"/>
</dbReference>
<reference evidence="3" key="1">
    <citation type="journal article" date="2020" name="Fungal Divers.">
        <title>Resolving the Mortierellaceae phylogeny through synthesis of multi-gene phylogenetics and phylogenomics.</title>
        <authorList>
            <person name="Vandepol N."/>
            <person name="Liber J."/>
            <person name="Desiro A."/>
            <person name="Na H."/>
            <person name="Kennedy M."/>
            <person name="Barry K."/>
            <person name="Grigoriev I.V."/>
            <person name="Miller A.N."/>
            <person name="O'Donnell K."/>
            <person name="Stajich J.E."/>
            <person name="Bonito G."/>
        </authorList>
    </citation>
    <scope>NUCLEOTIDE SEQUENCE</scope>
    <source>
        <strain evidence="3">MES-2147</strain>
    </source>
</reference>
<name>A0A9P6LSK8_9FUNG</name>
<dbReference type="Gene3D" id="3.10.129.10">
    <property type="entry name" value="Hotdog Thioesterase"/>
    <property type="match status" value="1"/>
</dbReference>
<evidence type="ECO:0008006" key="5">
    <source>
        <dbReference type="Google" id="ProtNLM"/>
    </source>
</evidence>
<dbReference type="OrthoDB" id="2436930at2759"/>
<dbReference type="InterPro" id="IPR029069">
    <property type="entry name" value="HotDog_dom_sf"/>
</dbReference>
<dbReference type="AlphaFoldDB" id="A0A9P6LSK8"/>
<accession>A0A9P6LSK8</accession>
<evidence type="ECO:0000313" key="3">
    <source>
        <dbReference type="EMBL" id="KAF9934762.1"/>
    </source>
</evidence>
<evidence type="ECO:0000256" key="2">
    <source>
        <dbReference type="SAM" id="Phobius"/>
    </source>
</evidence>
<evidence type="ECO:0000256" key="1">
    <source>
        <dbReference type="SAM" id="MobiDB-lite"/>
    </source>
</evidence>
<protein>
    <recommendedName>
        <fullName evidence="5">Thioesterase domain-containing protein</fullName>
    </recommendedName>
</protein>
<comment type="caution">
    <text evidence="3">The sequence shown here is derived from an EMBL/GenBank/DDBJ whole genome shotgun (WGS) entry which is preliminary data.</text>
</comment>
<organism evidence="3 4">
    <name type="scientific">Modicella reniformis</name>
    <dbReference type="NCBI Taxonomy" id="1440133"/>
    <lineage>
        <taxon>Eukaryota</taxon>
        <taxon>Fungi</taxon>
        <taxon>Fungi incertae sedis</taxon>
        <taxon>Mucoromycota</taxon>
        <taxon>Mortierellomycotina</taxon>
        <taxon>Mortierellomycetes</taxon>
        <taxon>Mortierellales</taxon>
        <taxon>Mortierellaceae</taxon>
        <taxon>Modicella</taxon>
    </lineage>
</organism>
<keyword evidence="2" id="KW-0812">Transmembrane</keyword>
<feature type="compositionally biased region" description="Low complexity" evidence="1">
    <location>
        <begin position="84"/>
        <end position="100"/>
    </location>
</feature>
<keyword evidence="4" id="KW-1185">Reference proteome</keyword>
<dbReference type="Proteomes" id="UP000749646">
    <property type="component" value="Unassembled WGS sequence"/>
</dbReference>
<evidence type="ECO:0000313" key="4">
    <source>
        <dbReference type="Proteomes" id="UP000749646"/>
    </source>
</evidence>
<feature type="region of interest" description="Disordered" evidence="1">
    <location>
        <begin position="84"/>
        <end position="107"/>
    </location>
</feature>
<keyword evidence="2" id="KW-0472">Membrane</keyword>
<sequence length="303" mass="33626">MPNTQSKLFTYRNLIPTRYVNRISLELQRTFLVVVSLLKTHRRKAFLLSLAPATIFKFMTIILPIIKFLPPTIKAIKALSTFRDSSSSRDNNNNNNSNRNGTINGANALSGREANAEGLGMSMDELSEILWTPAEDTYWERVHAMVTRFGLCKTLGVSLAGVQPGRVEVIMPFRAEVSGEGGAFHASLLPTLIAMTSQLTGITLLPRHFTLKPIDFKCNILSDCDSSTYLLVSRGAVVVRGDHSITVKVEIMKASGLNRDSHFAHCNSIAYHILMEEPDRFFSNSDSTNISFIHQQPKHSSNG</sequence>
<gene>
    <name evidence="3" type="ORF">BGZ65_003610</name>
</gene>
<keyword evidence="2" id="KW-1133">Transmembrane helix</keyword>
<feature type="transmembrane region" description="Helical" evidence="2">
    <location>
        <begin position="45"/>
        <end position="66"/>
    </location>
</feature>
<proteinExistence type="predicted"/>
<dbReference type="EMBL" id="JAAAHW010009902">
    <property type="protein sequence ID" value="KAF9934762.1"/>
    <property type="molecule type" value="Genomic_DNA"/>
</dbReference>